<dbReference type="Pfam" id="PF00378">
    <property type="entry name" value="ECH_1"/>
    <property type="match status" value="1"/>
</dbReference>
<sequence>MNRPMPYEASEPVVLVTRPRPGVVQAAVNRPHRRNALTEEVFGALGDLCAALREDRSARVLVLTGEGETFSSGYDIDEVGRVASLEPSALMALLDRQSRVISALCDLPQTVIAAVDGVAAGAGLSLALAADLRVLSERARLRAAFVRMGLSGGDMGASWLLPRIAGLGFASDMLLTGRFVDADEALRRGVANRVSPAGDLRATALDTAEQIADNSPVSLRLTKHILQANTDAPSLEVALRAEASVQVAAAKSPDVQEAVAAFRERRAPRFGTAPDRTDPTEEHR</sequence>
<dbReference type="Proteomes" id="UP001432292">
    <property type="component" value="Chromosome"/>
</dbReference>
<keyword evidence="5" id="KW-1185">Reference proteome</keyword>
<accession>A0ABZ1VEY0</accession>
<feature type="region of interest" description="Disordered" evidence="3">
    <location>
        <begin position="263"/>
        <end position="284"/>
    </location>
</feature>
<dbReference type="RefSeq" id="WP_159472146.1">
    <property type="nucleotide sequence ID" value="NZ_BAAATH010000004.1"/>
</dbReference>
<dbReference type="PANTHER" id="PTHR43459:SF1">
    <property type="entry name" value="EG:BACN32G11.4 PROTEIN"/>
    <property type="match status" value="1"/>
</dbReference>
<dbReference type="InterPro" id="IPR001753">
    <property type="entry name" value="Enoyl-CoA_hydra/iso"/>
</dbReference>
<dbReference type="CDD" id="cd06558">
    <property type="entry name" value="crotonase-like"/>
    <property type="match status" value="1"/>
</dbReference>
<dbReference type="Gene3D" id="3.90.226.10">
    <property type="entry name" value="2-enoyl-CoA Hydratase, Chain A, domain 1"/>
    <property type="match status" value="1"/>
</dbReference>
<evidence type="ECO:0000256" key="2">
    <source>
        <dbReference type="RuleBase" id="RU003707"/>
    </source>
</evidence>
<evidence type="ECO:0000256" key="3">
    <source>
        <dbReference type="SAM" id="MobiDB-lite"/>
    </source>
</evidence>
<organism evidence="4 5">
    <name type="scientific">Streptomyces caniferus</name>
    <dbReference type="NCBI Taxonomy" id="285557"/>
    <lineage>
        <taxon>Bacteria</taxon>
        <taxon>Bacillati</taxon>
        <taxon>Actinomycetota</taxon>
        <taxon>Actinomycetes</taxon>
        <taxon>Kitasatosporales</taxon>
        <taxon>Streptomycetaceae</taxon>
        <taxon>Streptomyces</taxon>
    </lineage>
</organism>
<gene>
    <name evidence="4" type="ORF">OG727_00630</name>
</gene>
<protein>
    <submittedName>
        <fullName evidence="4">Enoyl-CoA hydratase-related protein</fullName>
    </submittedName>
</protein>
<dbReference type="PANTHER" id="PTHR43459">
    <property type="entry name" value="ENOYL-COA HYDRATASE"/>
    <property type="match status" value="1"/>
</dbReference>
<dbReference type="InterPro" id="IPR014748">
    <property type="entry name" value="Enoyl-CoA_hydra_C"/>
</dbReference>
<reference evidence="4" key="1">
    <citation type="submission" date="2022-10" db="EMBL/GenBank/DDBJ databases">
        <title>The complete genomes of actinobacterial strains from the NBC collection.</title>
        <authorList>
            <person name="Joergensen T.S."/>
            <person name="Alvarez Arevalo M."/>
            <person name="Sterndorff E.B."/>
            <person name="Faurdal D."/>
            <person name="Vuksanovic O."/>
            <person name="Mourched A.-S."/>
            <person name="Charusanti P."/>
            <person name="Shaw S."/>
            <person name="Blin K."/>
            <person name="Weber T."/>
        </authorList>
    </citation>
    <scope>NUCLEOTIDE SEQUENCE</scope>
    <source>
        <strain evidence="4">NBC_01256</strain>
    </source>
</reference>
<feature type="compositionally biased region" description="Basic and acidic residues" evidence="3">
    <location>
        <begin position="275"/>
        <end position="284"/>
    </location>
</feature>
<dbReference type="SUPFAM" id="SSF52096">
    <property type="entry name" value="ClpP/crotonase"/>
    <property type="match status" value="1"/>
</dbReference>
<dbReference type="EMBL" id="CP108473">
    <property type="protein sequence ID" value="WUS20923.1"/>
    <property type="molecule type" value="Genomic_DNA"/>
</dbReference>
<evidence type="ECO:0000313" key="5">
    <source>
        <dbReference type="Proteomes" id="UP001432292"/>
    </source>
</evidence>
<name>A0ABZ1VEY0_9ACTN</name>
<dbReference type="Gene3D" id="1.10.12.10">
    <property type="entry name" value="Lyase 2-enoyl-coa Hydratase, Chain A, domain 2"/>
    <property type="match status" value="1"/>
</dbReference>
<proteinExistence type="inferred from homology"/>
<dbReference type="GeneID" id="96640642"/>
<evidence type="ECO:0000313" key="4">
    <source>
        <dbReference type="EMBL" id="WUS20923.1"/>
    </source>
</evidence>
<dbReference type="InterPro" id="IPR029045">
    <property type="entry name" value="ClpP/crotonase-like_dom_sf"/>
</dbReference>
<comment type="similarity">
    <text evidence="1 2">Belongs to the enoyl-CoA hydratase/isomerase family.</text>
</comment>
<evidence type="ECO:0000256" key="1">
    <source>
        <dbReference type="ARBA" id="ARBA00005254"/>
    </source>
</evidence>
<dbReference type="PROSITE" id="PS00166">
    <property type="entry name" value="ENOYL_COA_HYDRATASE"/>
    <property type="match status" value="1"/>
</dbReference>
<dbReference type="InterPro" id="IPR018376">
    <property type="entry name" value="Enoyl-CoA_hyd/isom_CS"/>
</dbReference>